<dbReference type="RefSeq" id="WP_137138659.1">
    <property type="nucleotide sequence ID" value="NZ_CP032345.1"/>
</dbReference>
<dbReference type="EMBL" id="CP032345">
    <property type="protein sequence ID" value="QCO14005.1"/>
    <property type="molecule type" value="Genomic_DNA"/>
</dbReference>
<evidence type="ECO:0000259" key="2">
    <source>
        <dbReference type="Pfam" id="PF05876"/>
    </source>
</evidence>
<sequence length="700" mass="77519">MEELEHPYADPWTLADEALSVLEPPKRQTVAEFAEEHPRLLANEGGGYVGRFRCDQAPYLREPMECLTSLDYLTIAVPGPGQSAKTTIAENWLLHSVASNPGNLLWYMQTDDGVEAYVKQRINPMIDAHEVMASRLGKRPVDDSLHFKNFRTMRTEFLPATKRNLINKSAPRIVADEIDAWTIEGDVKAMLDVRRQTFGRQSKILALSHPDKAKGLNPARDWTSGIMAMYADSDRRVWYWQCPDCGAWSSPAPIAARVMVLDYPEEGTLDEVEAEARLVCPVNQCRIKDAQRREMNATGRWIGDGQIIAEDGTVTGELVKRNTAGFWIVGAMSPFVLGGIGALARAKAKAERELEVSGEEETLRQVMVKQFGVPYSPPRSVNLLQGSDIAERATVHLHLGVVPEGVRFITAFWDVQIAHFDILFRGWGVNGESWVIDRQRIGGDPATSPEDWDRLLDEVVLRTFPLADGSGRHMGVRGVGYDSQGQPGVSQQAYDAWTRWRTKKAVKFIGKIAGRDVFSVIPTKGANGLMAPRLTVTYPDTSGDAAKKFGSNGTVPVAMFNPNTFKDDLNGQLQKADDGPWAVHFPSALRAKSPPHPWFEQLVAEKRQANGRWEKESRSARNEALDTMVGNHVVAHLHGLNRINWKRPPSWAAPWDENSMVTVPEPDEPKAETIIVAPTATAPAPPPAATKPRLASRLAG</sequence>
<dbReference type="GO" id="GO:0016887">
    <property type="term" value="F:ATP hydrolysis activity"/>
    <property type="evidence" value="ECO:0007669"/>
    <property type="project" value="InterPro"/>
</dbReference>
<dbReference type="InterPro" id="IPR046453">
    <property type="entry name" value="GpA_ATPase"/>
</dbReference>
<dbReference type="GO" id="GO:0004519">
    <property type="term" value="F:endonuclease activity"/>
    <property type="evidence" value="ECO:0007669"/>
    <property type="project" value="InterPro"/>
</dbReference>
<accession>A0A4D8QSX5</accession>
<feature type="domain" description="Phage terminase large subunit GpA ATPase" evidence="2">
    <location>
        <begin position="49"/>
        <end position="301"/>
    </location>
</feature>
<organism evidence="4 5">
    <name type="scientific">Azospirillum brasilense</name>
    <dbReference type="NCBI Taxonomy" id="192"/>
    <lineage>
        <taxon>Bacteria</taxon>
        <taxon>Pseudomonadati</taxon>
        <taxon>Pseudomonadota</taxon>
        <taxon>Alphaproteobacteria</taxon>
        <taxon>Rhodospirillales</taxon>
        <taxon>Azospirillaceae</taxon>
        <taxon>Azospirillum</taxon>
    </lineage>
</organism>
<dbReference type="InterPro" id="IPR027417">
    <property type="entry name" value="P-loop_NTPase"/>
</dbReference>
<proteinExistence type="predicted"/>
<dbReference type="Gene3D" id="3.40.50.300">
    <property type="entry name" value="P-loop containing nucleotide triphosphate hydrolases"/>
    <property type="match status" value="1"/>
</dbReference>
<reference evidence="4 5" key="1">
    <citation type="submission" date="2018-09" db="EMBL/GenBank/DDBJ databases">
        <title>Whole genome based analysis of evolution and adaptive divergence in Indian and Brazilian strains of Azospirillum brasilense.</title>
        <authorList>
            <person name="Singh C."/>
            <person name="Tripathi A.K."/>
        </authorList>
    </citation>
    <scope>NUCLEOTIDE SEQUENCE [LARGE SCALE GENOMIC DNA]</scope>
    <source>
        <strain evidence="4 5">MTCC4039</strain>
    </source>
</reference>
<dbReference type="Pfam" id="PF20454">
    <property type="entry name" value="GpA_nuclease"/>
    <property type="match status" value="1"/>
</dbReference>
<evidence type="ECO:0000259" key="3">
    <source>
        <dbReference type="Pfam" id="PF20454"/>
    </source>
</evidence>
<protein>
    <submittedName>
        <fullName evidence="4">Phage terminase large subunit family protein</fullName>
    </submittedName>
</protein>
<feature type="domain" description="Terminase large subunit GpA endonuclease" evidence="3">
    <location>
        <begin position="323"/>
        <end position="645"/>
    </location>
</feature>
<evidence type="ECO:0000313" key="5">
    <source>
        <dbReference type="Proteomes" id="UP000298693"/>
    </source>
</evidence>
<evidence type="ECO:0000313" key="4">
    <source>
        <dbReference type="EMBL" id="QCO14005.1"/>
    </source>
</evidence>
<feature type="region of interest" description="Disordered" evidence="1">
    <location>
        <begin position="678"/>
        <end position="700"/>
    </location>
</feature>
<dbReference type="InterPro" id="IPR046454">
    <property type="entry name" value="GpA_endonuclease"/>
</dbReference>
<gene>
    <name evidence="4" type="ORF">D3869_01465</name>
</gene>
<dbReference type="AlphaFoldDB" id="A0A4D8QSX5"/>
<dbReference type="Pfam" id="PF05876">
    <property type="entry name" value="GpA_ATPase"/>
    <property type="match status" value="1"/>
</dbReference>
<evidence type="ECO:0000256" key="1">
    <source>
        <dbReference type="SAM" id="MobiDB-lite"/>
    </source>
</evidence>
<name>A0A4D8QSX5_AZOBR</name>
<dbReference type="Proteomes" id="UP000298693">
    <property type="component" value="Chromosome"/>
</dbReference>